<proteinExistence type="evidence at transcript level"/>
<dbReference type="AlphaFoldDB" id="A0A6F9DD06"/>
<dbReference type="GO" id="GO:0005576">
    <property type="term" value="C:extracellular region"/>
    <property type="evidence" value="ECO:0007669"/>
    <property type="project" value="InterPro"/>
</dbReference>
<accession>A0A6F9DD06</accession>
<dbReference type="SMART" id="SM00198">
    <property type="entry name" value="SCP"/>
    <property type="match status" value="1"/>
</dbReference>
<protein>
    <submittedName>
        <fullName evidence="2">Golgi-associated plant pathogenesis-related protein 1-like</fullName>
    </submittedName>
</protein>
<dbReference type="CDD" id="cd05382">
    <property type="entry name" value="CAP_GAPR1-like"/>
    <property type="match status" value="1"/>
</dbReference>
<gene>
    <name evidence="2" type="primary">Glipr2</name>
</gene>
<dbReference type="Pfam" id="PF00188">
    <property type="entry name" value="CAP"/>
    <property type="match status" value="1"/>
</dbReference>
<dbReference type="PROSITE" id="PS01009">
    <property type="entry name" value="CRISP_1"/>
    <property type="match status" value="1"/>
</dbReference>
<dbReference type="InterPro" id="IPR018244">
    <property type="entry name" value="Allrgn_V5/Tpx1_CS"/>
</dbReference>
<dbReference type="EMBL" id="LR785455">
    <property type="protein sequence ID" value="CAB3249320.1"/>
    <property type="molecule type" value="mRNA"/>
</dbReference>
<dbReference type="InterPro" id="IPR001283">
    <property type="entry name" value="CRISP-related"/>
</dbReference>
<evidence type="ECO:0000313" key="2">
    <source>
        <dbReference type="EMBL" id="CAB3249320.1"/>
    </source>
</evidence>
<dbReference type="InterPro" id="IPR034113">
    <property type="entry name" value="SCP_GAPR1-like"/>
</dbReference>
<dbReference type="InterPro" id="IPR014044">
    <property type="entry name" value="CAP_dom"/>
</dbReference>
<dbReference type="PANTHER" id="PTHR10334">
    <property type="entry name" value="CYSTEINE-RICH SECRETORY PROTEIN-RELATED"/>
    <property type="match status" value="1"/>
</dbReference>
<evidence type="ECO:0000259" key="1">
    <source>
        <dbReference type="SMART" id="SM00198"/>
    </source>
</evidence>
<name>A0A6F9DD06_9ASCI</name>
<sequence>MNRFVSMREEINLSGPEERLNFELECIDRHNLLRRYHQADPLKRNPELTRKAQKHAEKLLRKCSSTHNEDGFTVCHIINRSVSASEITDMWYSEISRVNFSNLTLDDVTERFTQLVWKDTQEIGVGLARDGNDHVYVVAAYSPPGNIPHLVKYNLCPPS</sequence>
<feature type="domain" description="SCP" evidence="1">
    <location>
        <begin position="21"/>
        <end position="149"/>
    </location>
</feature>
<reference evidence="2" key="1">
    <citation type="submission" date="2020-04" db="EMBL/GenBank/DDBJ databases">
        <authorList>
            <person name="Neveu A P."/>
        </authorList>
    </citation>
    <scope>NUCLEOTIDE SEQUENCE</scope>
    <source>
        <tissue evidence="2">Whole embryo</tissue>
    </source>
</reference>
<dbReference type="SUPFAM" id="SSF55797">
    <property type="entry name" value="PR-1-like"/>
    <property type="match status" value="1"/>
</dbReference>
<dbReference type="Gene3D" id="3.40.33.10">
    <property type="entry name" value="CAP"/>
    <property type="match status" value="1"/>
</dbReference>
<organism evidence="2">
    <name type="scientific">Phallusia mammillata</name>
    <dbReference type="NCBI Taxonomy" id="59560"/>
    <lineage>
        <taxon>Eukaryota</taxon>
        <taxon>Metazoa</taxon>
        <taxon>Chordata</taxon>
        <taxon>Tunicata</taxon>
        <taxon>Ascidiacea</taxon>
        <taxon>Phlebobranchia</taxon>
        <taxon>Ascidiidae</taxon>
        <taxon>Phallusia</taxon>
    </lineage>
</organism>
<dbReference type="InterPro" id="IPR035940">
    <property type="entry name" value="CAP_sf"/>
</dbReference>
<dbReference type="PRINTS" id="PR00837">
    <property type="entry name" value="V5TPXLIKE"/>
</dbReference>